<comment type="caution">
    <text evidence="1">The sequence shown here is derived from an EMBL/GenBank/DDBJ whole genome shotgun (WGS) entry which is preliminary data.</text>
</comment>
<evidence type="ECO:0000313" key="1">
    <source>
        <dbReference type="EMBL" id="GIY94286.1"/>
    </source>
</evidence>
<accession>A0AAV4XH45</accession>
<sequence>MLVNKRRFEADNYWQSSSWNRTRLLLFINGSRVMVRINTRFCCQKGLACLCWWDVSDILISVQGPAGETEFPLCDINLMEAPVWKEMTGVRFN</sequence>
<protein>
    <submittedName>
        <fullName evidence="1">Uncharacterized protein</fullName>
    </submittedName>
</protein>
<dbReference type="AlphaFoldDB" id="A0AAV4XH45"/>
<evidence type="ECO:0000313" key="2">
    <source>
        <dbReference type="Proteomes" id="UP001054945"/>
    </source>
</evidence>
<proteinExistence type="predicted"/>
<reference evidence="1 2" key="1">
    <citation type="submission" date="2021-06" db="EMBL/GenBank/DDBJ databases">
        <title>Caerostris extrusa draft genome.</title>
        <authorList>
            <person name="Kono N."/>
            <person name="Arakawa K."/>
        </authorList>
    </citation>
    <scope>NUCLEOTIDE SEQUENCE [LARGE SCALE GENOMIC DNA]</scope>
</reference>
<name>A0AAV4XH45_CAEEX</name>
<organism evidence="1 2">
    <name type="scientific">Caerostris extrusa</name>
    <name type="common">Bark spider</name>
    <name type="synonym">Caerostris bankana</name>
    <dbReference type="NCBI Taxonomy" id="172846"/>
    <lineage>
        <taxon>Eukaryota</taxon>
        <taxon>Metazoa</taxon>
        <taxon>Ecdysozoa</taxon>
        <taxon>Arthropoda</taxon>
        <taxon>Chelicerata</taxon>
        <taxon>Arachnida</taxon>
        <taxon>Araneae</taxon>
        <taxon>Araneomorphae</taxon>
        <taxon>Entelegynae</taxon>
        <taxon>Araneoidea</taxon>
        <taxon>Araneidae</taxon>
        <taxon>Caerostris</taxon>
    </lineage>
</organism>
<keyword evidence="2" id="KW-1185">Reference proteome</keyword>
<dbReference type="EMBL" id="BPLR01000370">
    <property type="protein sequence ID" value="GIY94286.1"/>
    <property type="molecule type" value="Genomic_DNA"/>
</dbReference>
<dbReference type="Proteomes" id="UP001054945">
    <property type="component" value="Unassembled WGS sequence"/>
</dbReference>
<gene>
    <name evidence="1" type="ORF">CEXT_99521</name>
</gene>